<dbReference type="Pfam" id="PF19452">
    <property type="entry name" value="DUF5990"/>
    <property type="match status" value="1"/>
</dbReference>
<gene>
    <name evidence="1" type="ORF">SAMN05421823_107279</name>
</gene>
<dbReference type="EMBL" id="FNFO01000007">
    <property type="protein sequence ID" value="SDL69606.1"/>
    <property type="molecule type" value="Genomic_DNA"/>
</dbReference>
<evidence type="ECO:0000313" key="2">
    <source>
        <dbReference type="Proteomes" id="UP000198510"/>
    </source>
</evidence>
<dbReference type="Proteomes" id="UP000198510">
    <property type="component" value="Unassembled WGS sequence"/>
</dbReference>
<keyword evidence="2" id="KW-1185">Reference proteome</keyword>
<accession>A0A1G9M5X2</accession>
<reference evidence="1 2" key="1">
    <citation type="submission" date="2016-10" db="EMBL/GenBank/DDBJ databases">
        <authorList>
            <person name="de Groot N.N."/>
        </authorList>
    </citation>
    <scope>NUCLEOTIDE SEQUENCE [LARGE SCALE GENOMIC DNA]</scope>
    <source>
        <strain evidence="1 2">DSM 25186</strain>
    </source>
</reference>
<organism evidence="1 2">
    <name type="scientific">Catalinimonas alkaloidigena</name>
    <dbReference type="NCBI Taxonomy" id="1075417"/>
    <lineage>
        <taxon>Bacteria</taxon>
        <taxon>Pseudomonadati</taxon>
        <taxon>Bacteroidota</taxon>
        <taxon>Cytophagia</taxon>
        <taxon>Cytophagales</taxon>
        <taxon>Catalimonadaceae</taxon>
        <taxon>Catalinimonas</taxon>
    </lineage>
</organism>
<evidence type="ECO:0000313" key="1">
    <source>
        <dbReference type="EMBL" id="SDL69606.1"/>
    </source>
</evidence>
<proteinExistence type="predicted"/>
<sequence length="160" mass="17495">MNVRSRVLLFICNFSTMESEITLQIVLIQPTPEVMFGLQKGSGSKYETIQKQISASSDLTFEFAVKVKGDSSKDTLPRFSGGFVQGPPANQFVYIDIGTYAGQVNSIWSRRLKIPLTGITWEDIAALSSNAMLQTRVPGTGKDGGPNCATVKPFAGWRLK</sequence>
<dbReference type="InterPro" id="IPR046032">
    <property type="entry name" value="DUF5990"/>
</dbReference>
<dbReference type="AlphaFoldDB" id="A0A1G9M5X2"/>
<protein>
    <submittedName>
        <fullName evidence="1">Uncharacterized protein</fullName>
    </submittedName>
</protein>
<name>A0A1G9M5X2_9BACT</name>